<evidence type="ECO:0000313" key="2">
    <source>
        <dbReference type="EMBL" id="KZN46597.1"/>
    </source>
</evidence>
<evidence type="ECO:0000256" key="1">
    <source>
        <dbReference type="SAM" id="MobiDB-lite"/>
    </source>
</evidence>
<gene>
    <name evidence="2" type="ORF">N475_25630</name>
</gene>
<proteinExistence type="predicted"/>
<dbReference type="Proteomes" id="UP000076643">
    <property type="component" value="Unassembled WGS sequence"/>
</dbReference>
<sequence length="142" mass="16073">MLKVLQNTHDQIRRNSHLYIDNDNLNEATLLKLLAKDARFSGVEKIKTTIVDDWHVIYAERSWMVKNYNNFSLEALFEKFCPLPEEGVNAIRAEVIVSAFSKSIFVKDGETLNIIKGESPSEEVLSEPNPFGESGFSVGLKL</sequence>
<dbReference type="EMBL" id="AUYB01000028">
    <property type="protein sequence ID" value="KZN46597.1"/>
    <property type="molecule type" value="Genomic_DNA"/>
</dbReference>
<dbReference type="PATRIC" id="fig|1365250.3.peg.425"/>
<dbReference type="AlphaFoldDB" id="A0A167BJ04"/>
<evidence type="ECO:0000313" key="3">
    <source>
        <dbReference type="Proteomes" id="UP000076643"/>
    </source>
</evidence>
<keyword evidence="3" id="KW-1185">Reference proteome</keyword>
<dbReference type="RefSeq" id="WP_063364588.1">
    <property type="nucleotide sequence ID" value="NZ_AQHB01000046.1"/>
</dbReference>
<protein>
    <submittedName>
        <fullName evidence="2">Uncharacterized protein</fullName>
    </submittedName>
</protein>
<comment type="caution">
    <text evidence="2">The sequence shown here is derived from an EMBL/GenBank/DDBJ whole genome shotgun (WGS) entry which is preliminary data.</text>
</comment>
<reference evidence="2 3" key="1">
    <citation type="submission" date="2013-07" db="EMBL/GenBank/DDBJ databases">
        <title>Comparative Genomic and Metabolomic Analysis of Twelve Strains of Pseudoalteromonas luteoviolacea.</title>
        <authorList>
            <person name="Vynne N.G."/>
            <person name="Mansson M."/>
            <person name="Gram L."/>
        </authorList>
    </citation>
    <scope>NUCLEOTIDE SEQUENCE [LARGE SCALE GENOMIC DNA]</scope>
    <source>
        <strain evidence="2 3">DSM 6061</strain>
    </source>
</reference>
<feature type="region of interest" description="Disordered" evidence="1">
    <location>
        <begin position="122"/>
        <end position="142"/>
    </location>
</feature>
<organism evidence="2 3">
    <name type="scientific">Pseudoalteromonas luteoviolacea DSM 6061</name>
    <dbReference type="NCBI Taxonomy" id="1365250"/>
    <lineage>
        <taxon>Bacteria</taxon>
        <taxon>Pseudomonadati</taxon>
        <taxon>Pseudomonadota</taxon>
        <taxon>Gammaproteobacteria</taxon>
        <taxon>Alteromonadales</taxon>
        <taxon>Pseudoalteromonadaceae</taxon>
        <taxon>Pseudoalteromonas</taxon>
    </lineage>
</organism>
<name>A0A167BJ04_9GAMM</name>
<accession>A0A167BJ04</accession>